<dbReference type="PIRSF" id="PIRSF002825">
    <property type="entry name" value="CfbpA"/>
    <property type="match status" value="1"/>
</dbReference>
<dbReference type="Pfam" id="PF13416">
    <property type="entry name" value="SBP_bac_8"/>
    <property type="match status" value="1"/>
</dbReference>
<keyword evidence="3" id="KW-0479">Metal-binding</keyword>
<evidence type="ECO:0000256" key="1">
    <source>
        <dbReference type="ARBA" id="ARBA00008520"/>
    </source>
</evidence>
<comment type="similarity">
    <text evidence="1">Belongs to the bacterial solute-binding protein 1 family.</text>
</comment>
<dbReference type="PANTHER" id="PTHR30006">
    <property type="entry name" value="THIAMINE-BINDING PERIPLASMIC PROTEIN-RELATED"/>
    <property type="match status" value="1"/>
</dbReference>
<comment type="caution">
    <text evidence="4">The sequence shown here is derived from an EMBL/GenBank/DDBJ whole genome shotgun (WGS) entry which is preliminary data.</text>
</comment>
<evidence type="ECO:0000313" key="4">
    <source>
        <dbReference type="EMBL" id="ODB98550.1"/>
    </source>
</evidence>
<feature type="binding site" evidence="3">
    <location>
        <position position="223"/>
    </location>
    <ligand>
        <name>Fe cation</name>
        <dbReference type="ChEBI" id="CHEBI:24875"/>
    </ligand>
</feature>
<dbReference type="GO" id="GO:0030288">
    <property type="term" value="C:outer membrane-bounded periplasmic space"/>
    <property type="evidence" value="ECO:0007669"/>
    <property type="project" value="TreeGrafter"/>
</dbReference>
<name>A0A1E2UV02_9GAMM</name>
<protein>
    <submittedName>
        <fullName evidence="4">Fe(3+) ABC transporter substrate-binding protein</fullName>
    </submittedName>
</protein>
<dbReference type="EMBL" id="LVJZ01000003">
    <property type="protein sequence ID" value="ODB98550.1"/>
    <property type="molecule type" value="Genomic_DNA"/>
</dbReference>
<keyword evidence="3" id="KW-0408">Iron</keyword>
<reference evidence="4 5" key="1">
    <citation type="submission" date="2016-03" db="EMBL/GenBank/DDBJ databases">
        <title>Chemosynthetic sulphur-oxidizing symbionts of marine invertebrate animals are capable of nitrogen fixation.</title>
        <authorList>
            <person name="Petersen J.M."/>
            <person name="Kemper A."/>
            <person name="Gruber-Vodicka H."/>
            <person name="Cardini U."/>
            <person name="Geest Mvander."/>
            <person name="Kleiner M."/>
            <person name="Bulgheresi S."/>
            <person name="Fussmann M."/>
            <person name="Herbold C."/>
            <person name="Seah B.K.B."/>
            <person name="Antony C.Paul."/>
            <person name="Liu D."/>
            <person name="Belitz A."/>
            <person name="Weber M."/>
        </authorList>
    </citation>
    <scope>NUCLEOTIDE SEQUENCE [LARGE SCALE GENOMIC DNA]</scope>
    <source>
        <strain evidence="4">G_D</strain>
    </source>
</reference>
<sequence length="342" mass="37230">MIVSILSKFILAPVVLSLLLPVVASGDEVNLYSARKEKLIKPLLDRFTQETGIEVNLVTGKADALLQRLQSEGRNTPADLLITTDAGRLHRAKAAGVTQTVESELLNKIVPGNYRDPQGHWFGLSLRARPILYVKGKVDPATLSSYEALTDPQWKGRICIRSSGNIYNQSLVASMIEANGLEATEAWAKSFVKQFARPPKGGDRDQIKAAAAGLCDIAVANTYYLAGMLKSKDQGQRQAAEKMGVFWPNQADRGAHVNISGAALIKTAKHKQAAIKLLEFLVGESAQAWYAETNGEYPVRSDVAAGETLQAWGKFSMDGINLSRLGELNPEALKLMDRAGWK</sequence>
<evidence type="ECO:0000256" key="2">
    <source>
        <dbReference type="ARBA" id="ARBA00022729"/>
    </source>
</evidence>
<dbReference type="PANTHER" id="PTHR30006:SF15">
    <property type="entry name" value="IRON-UTILIZATION PERIPLASMIC PROTEIN"/>
    <property type="match status" value="1"/>
</dbReference>
<accession>A0A1E2UV02</accession>
<dbReference type="AlphaFoldDB" id="A0A1E2UV02"/>
<dbReference type="GO" id="GO:0046872">
    <property type="term" value="F:metal ion binding"/>
    <property type="evidence" value="ECO:0007669"/>
    <property type="project" value="UniProtKB-KW"/>
</dbReference>
<proteinExistence type="inferred from homology"/>
<dbReference type="InterPro" id="IPR026045">
    <property type="entry name" value="Ferric-bd"/>
</dbReference>
<keyword evidence="5" id="KW-1185">Reference proteome</keyword>
<dbReference type="CDD" id="cd13542">
    <property type="entry name" value="PBP2_FutA1_ilke"/>
    <property type="match status" value="1"/>
</dbReference>
<evidence type="ECO:0000313" key="5">
    <source>
        <dbReference type="Proteomes" id="UP000094849"/>
    </source>
</evidence>
<dbReference type="SUPFAM" id="SSF53850">
    <property type="entry name" value="Periplasmic binding protein-like II"/>
    <property type="match status" value="1"/>
</dbReference>
<keyword evidence="2" id="KW-0732">Signal</keyword>
<dbReference type="Proteomes" id="UP000094849">
    <property type="component" value="Unassembled WGS sequence"/>
</dbReference>
<organism evidence="4 5">
    <name type="scientific">Candidatus Thiodiazotropha endoloripes</name>
    <dbReference type="NCBI Taxonomy" id="1818881"/>
    <lineage>
        <taxon>Bacteria</taxon>
        <taxon>Pseudomonadati</taxon>
        <taxon>Pseudomonadota</taxon>
        <taxon>Gammaproteobacteria</taxon>
        <taxon>Chromatiales</taxon>
        <taxon>Sedimenticolaceae</taxon>
        <taxon>Candidatus Thiodiazotropha</taxon>
    </lineage>
</organism>
<dbReference type="STRING" id="1818881.A3196_09145"/>
<dbReference type="Gene3D" id="3.40.190.10">
    <property type="entry name" value="Periplasmic binding protein-like II"/>
    <property type="match status" value="2"/>
</dbReference>
<feature type="binding site" evidence="3">
    <location>
        <position position="224"/>
    </location>
    <ligand>
        <name>Fe cation</name>
        <dbReference type="ChEBI" id="CHEBI:24875"/>
    </ligand>
</feature>
<dbReference type="InterPro" id="IPR006059">
    <property type="entry name" value="SBP"/>
</dbReference>
<evidence type="ECO:0000256" key="3">
    <source>
        <dbReference type="PIRSR" id="PIRSR002825-1"/>
    </source>
</evidence>
<gene>
    <name evidence="4" type="ORF">A3196_09145</name>
</gene>